<dbReference type="PRINTS" id="PR01949">
    <property type="entry name" value="INTLKN15FISH"/>
</dbReference>
<dbReference type="PANTHER" id="PTHR14356:SF3">
    <property type="entry name" value="INTERLEUKIN-15"/>
    <property type="match status" value="1"/>
</dbReference>
<name>A0A4Z2B0E7_9TELE</name>
<dbReference type="Gene3D" id="1.20.1250.70">
    <property type="entry name" value="Interleukin-15/Interleukin-21"/>
    <property type="match status" value="1"/>
</dbReference>
<dbReference type="PRINTS" id="PR01930">
    <property type="entry name" value="INTRLEUKIN15"/>
</dbReference>
<keyword evidence="5" id="KW-0732">Signal</keyword>
<keyword evidence="4" id="KW-0964">Secreted</keyword>
<evidence type="ECO:0000256" key="6">
    <source>
        <dbReference type="ARBA" id="ARBA00023157"/>
    </source>
</evidence>
<organism evidence="8 9">
    <name type="scientific">Takifugu bimaculatus</name>
    <dbReference type="NCBI Taxonomy" id="433685"/>
    <lineage>
        <taxon>Eukaryota</taxon>
        <taxon>Metazoa</taxon>
        <taxon>Chordata</taxon>
        <taxon>Craniata</taxon>
        <taxon>Vertebrata</taxon>
        <taxon>Euteleostomi</taxon>
        <taxon>Actinopterygii</taxon>
        <taxon>Neopterygii</taxon>
        <taxon>Teleostei</taxon>
        <taxon>Neoteleostei</taxon>
        <taxon>Acanthomorphata</taxon>
        <taxon>Eupercaria</taxon>
        <taxon>Tetraodontiformes</taxon>
        <taxon>Tetradontoidea</taxon>
        <taxon>Tetraodontidae</taxon>
        <taxon>Takifugu</taxon>
    </lineage>
</organism>
<dbReference type="GO" id="GO:0042102">
    <property type="term" value="P:positive regulation of T cell proliferation"/>
    <property type="evidence" value="ECO:0007669"/>
    <property type="project" value="TreeGrafter"/>
</dbReference>
<evidence type="ECO:0000256" key="4">
    <source>
        <dbReference type="ARBA" id="ARBA00022525"/>
    </source>
</evidence>
<dbReference type="SUPFAM" id="SSF47266">
    <property type="entry name" value="4-helical cytokines"/>
    <property type="match status" value="1"/>
</dbReference>
<dbReference type="AlphaFoldDB" id="A0A4Z2B0E7"/>
<dbReference type="InterPro" id="IPR020439">
    <property type="entry name" value="IL-15"/>
</dbReference>
<dbReference type="PANTHER" id="PTHR14356">
    <property type="entry name" value="INTERLEUKIN-15-RELATED"/>
    <property type="match status" value="1"/>
</dbReference>
<accession>A0A4Z2B0E7</accession>
<keyword evidence="6" id="KW-1015">Disulfide bond</keyword>
<evidence type="ECO:0000313" key="8">
    <source>
        <dbReference type="EMBL" id="TNM85832.1"/>
    </source>
</evidence>
<keyword evidence="9" id="KW-1185">Reference proteome</keyword>
<evidence type="ECO:0000313" key="9">
    <source>
        <dbReference type="Proteomes" id="UP000516260"/>
    </source>
</evidence>
<sequence length="167" mass="18849">MRDFMMVQKTCLGEQRATGVHFQSSCHLCREILKAQVWFHLFVLCFLSPYTCAASVPETRGVQICVKALRPAIENSDAMLYAPSANSVKKQCKNMSLRCYMLELIMVISEEEIMDNNANCISDFNEILPTDNSVGCPPCEAYAIRNITIFLGRLQSLLEELNVIQNT</sequence>
<evidence type="ECO:0000256" key="1">
    <source>
        <dbReference type="ARBA" id="ARBA00004613"/>
    </source>
</evidence>
<keyword evidence="3 7" id="KW-0202">Cytokine</keyword>
<reference evidence="8 9" key="1">
    <citation type="submission" date="2019-04" db="EMBL/GenBank/DDBJ databases">
        <title>The sequence and de novo assembly of Takifugu bimaculatus genome using PacBio and Hi-C technologies.</title>
        <authorList>
            <person name="Xu P."/>
            <person name="Liu B."/>
            <person name="Zhou Z."/>
        </authorList>
    </citation>
    <scope>NUCLEOTIDE SEQUENCE [LARGE SCALE GENOMIC DNA]</scope>
    <source>
        <strain evidence="8">TB-2018</strain>
        <tissue evidence="8">Muscle</tissue>
    </source>
</reference>
<dbReference type="GO" id="GO:0006955">
    <property type="term" value="P:immune response"/>
    <property type="evidence" value="ECO:0007669"/>
    <property type="project" value="InterPro"/>
</dbReference>
<dbReference type="GO" id="GO:0050778">
    <property type="term" value="P:positive regulation of immune response"/>
    <property type="evidence" value="ECO:0007669"/>
    <property type="project" value="TreeGrafter"/>
</dbReference>
<dbReference type="GO" id="GO:0001819">
    <property type="term" value="P:positive regulation of cytokine production"/>
    <property type="evidence" value="ECO:0007669"/>
    <property type="project" value="TreeGrafter"/>
</dbReference>
<dbReference type="Proteomes" id="UP000516260">
    <property type="component" value="Chromosome 8"/>
</dbReference>
<dbReference type="GO" id="GO:0005125">
    <property type="term" value="F:cytokine activity"/>
    <property type="evidence" value="ECO:0007669"/>
    <property type="project" value="UniProtKB-KW"/>
</dbReference>
<dbReference type="GO" id="GO:0042119">
    <property type="term" value="P:neutrophil activation"/>
    <property type="evidence" value="ECO:0007669"/>
    <property type="project" value="TreeGrafter"/>
</dbReference>
<dbReference type="EMBL" id="SWLE01000021">
    <property type="protein sequence ID" value="TNM85832.1"/>
    <property type="molecule type" value="Genomic_DNA"/>
</dbReference>
<proteinExistence type="inferred from homology"/>
<dbReference type="Pfam" id="PF02372">
    <property type="entry name" value="IL15"/>
    <property type="match status" value="1"/>
</dbReference>
<gene>
    <name evidence="8" type="ORF">fugu_008103</name>
</gene>
<dbReference type="InterPro" id="IPR009079">
    <property type="entry name" value="4_helix_cytokine-like_core"/>
</dbReference>
<comment type="subcellular location">
    <subcellularLocation>
        <location evidence="1">Secreted</location>
    </subcellularLocation>
</comment>
<protein>
    <recommendedName>
        <fullName evidence="7">Interleukin</fullName>
    </recommendedName>
</protein>
<evidence type="ECO:0000256" key="2">
    <source>
        <dbReference type="ARBA" id="ARBA00006050"/>
    </source>
</evidence>
<evidence type="ECO:0000256" key="7">
    <source>
        <dbReference type="RuleBase" id="RU003453"/>
    </source>
</evidence>
<dbReference type="InterPro" id="IPR003443">
    <property type="entry name" value="IL-15/IL-21_fam"/>
</dbReference>
<dbReference type="InterPro" id="IPR020410">
    <property type="entry name" value="IL-15_fish"/>
</dbReference>
<evidence type="ECO:0000256" key="5">
    <source>
        <dbReference type="ARBA" id="ARBA00022729"/>
    </source>
</evidence>
<dbReference type="GO" id="GO:0005615">
    <property type="term" value="C:extracellular space"/>
    <property type="evidence" value="ECO:0007669"/>
    <property type="project" value="UniProtKB-KW"/>
</dbReference>
<evidence type="ECO:0000256" key="3">
    <source>
        <dbReference type="ARBA" id="ARBA00022514"/>
    </source>
</evidence>
<comment type="caution">
    <text evidence="8">The sequence shown here is derived from an EMBL/GenBank/DDBJ whole genome shotgun (WGS) entry which is preliminary data.</text>
</comment>
<comment type="similarity">
    <text evidence="2 7">Belongs to the IL-15/IL-21 family.</text>
</comment>
<dbReference type="GO" id="GO:0005126">
    <property type="term" value="F:cytokine receptor binding"/>
    <property type="evidence" value="ECO:0007669"/>
    <property type="project" value="InterPro"/>
</dbReference>